<accession>A0AAV7EZT8</accession>
<reference evidence="2 3" key="1">
    <citation type="submission" date="2021-07" db="EMBL/GenBank/DDBJ databases">
        <title>The Aristolochia fimbriata genome: insights into angiosperm evolution, floral development and chemical biosynthesis.</title>
        <authorList>
            <person name="Jiao Y."/>
        </authorList>
    </citation>
    <scope>NUCLEOTIDE SEQUENCE [LARGE SCALE GENOMIC DNA]</scope>
    <source>
        <strain evidence="2">IBCAS-2021</strain>
        <tissue evidence="2">Leaf</tissue>
    </source>
</reference>
<dbReference type="EMBL" id="JAINDJ010000003">
    <property type="protein sequence ID" value="KAG9454139.1"/>
    <property type="molecule type" value="Genomic_DNA"/>
</dbReference>
<evidence type="ECO:0000313" key="2">
    <source>
        <dbReference type="EMBL" id="KAG9454139.1"/>
    </source>
</evidence>
<dbReference type="GO" id="GO:0004857">
    <property type="term" value="F:enzyme inhibitor activity"/>
    <property type="evidence" value="ECO:0007669"/>
    <property type="project" value="InterPro"/>
</dbReference>
<sequence length="238" mass="26307">MSSLLAQRFLRREKRALTLTGAIFFTLITVASTLVSVTSAHYFSVCASARNPTSCLAILSREIGSAILPMNQVQLLRLLLERSVCGVATAFEVARRASLSSHDPEEQTGLSYCIELFDQSRDLMEESFLALRSLNQQSNSDLHFRFTALLANYDTCLNGLQAGTAAWSTMMAQVQNLTALASTSLAIVNSLSPPDAEDADQLLEPLNGDYSSWVPKRRDRELLNHPQLTHIHDHLARI</sequence>
<evidence type="ECO:0000313" key="3">
    <source>
        <dbReference type="Proteomes" id="UP000825729"/>
    </source>
</evidence>
<dbReference type="Proteomes" id="UP000825729">
    <property type="component" value="Unassembled WGS sequence"/>
</dbReference>
<keyword evidence="3" id="KW-1185">Reference proteome</keyword>
<comment type="caution">
    <text evidence="2">The sequence shown here is derived from an EMBL/GenBank/DDBJ whole genome shotgun (WGS) entry which is preliminary data.</text>
</comment>
<protein>
    <recommendedName>
        <fullName evidence="1">Pectinesterase inhibitor domain-containing protein</fullName>
    </recommendedName>
</protein>
<evidence type="ECO:0000259" key="1">
    <source>
        <dbReference type="SMART" id="SM00856"/>
    </source>
</evidence>
<organism evidence="2 3">
    <name type="scientific">Aristolochia fimbriata</name>
    <name type="common">White veined hardy Dutchman's pipe vine</name>
    <dbReference type="NCBI Taxonomy" id="158543"/>
    <lineage>
        <taxon>Eukaryota</taxon>
        <taxon>Viridiplantae</taxon>
        <taxon>Streptophyta</taxon>
        <taxon>Embryophyta</taxon>
        <taxon>Tracheophyta</taxon>
        <taxon>Spermatophyta</taxon>
        <taxon>Magnoliopsida</taxon>
        <taxon>Magnoliidae</taxon>
        <taxon>Piperales</taxon>
        <taxon>Aristolochiaceae</taxon>
        <taxon>Aristolochia</taxon>
    </lineage>
</organism>
<dbReference type="NCBIfam" id="TIGR01614">
    <property type="entry name" value="PME_inhib"/>
    <property type="match status" value="1"/>
</dbReference>
<dbReference type="Gene3D" id="1.20.140.40">
    <property type="entry name" value="Invertase/pectin methylesterase inhibitor family protein"/>
    <property type="match status" value="1"/>
</dbReference>
<dbReference type="AlphaFoldDB" id="A0AAV7EZT8"/>
<dbReference type="CDD" id="cd15799">
    <property type="entry name" value="PMEI-like_4"/>
    <property type="match status" value="1"/>
</dbReference>
<dbReference type="SUPFAM" id="SSF101148">
    <property type="entry name" value="Plant invertase/pectin methylesterase inhibitor"/>
    <property type="match status" value="1"/>
</dbReference>
<dbReference type="InterPro" id="IPR035513">
    <property type="entry name" value="Invertase/methylesterase_inhib"/>
</dbReference>
<name>A0AAV7EZT8_ARIFI</name>
<gene>
    <name evidence="2" type="ORF">H6P81_007043</name>
</gene>
<dbReference type="PANTHER" id="PTHR31707">
    <property type="entry name" value="PECTINESTERASE"/>
    <property type="match status" value="1"/>
</dbReference>
<dbReference type="SMART" id="SM00856">
    <property type="entry name" value="PMEI"/>
    <property type="match status" value="1"/>
</dbReference>
<feature type="domain" description="Pectinesterase inhibitor" evidence="1">
    <location>
        <begin position="38"/>
        <end position="187"/>
    </location>
</feature>
<proteinExistence type="predicted"/>
<dbReference type="InterPro" id="IPR006501">
    <property type="entry name" value="Pectinesterase_inhib_dom"/>
</dbReference>
<dbReference type="Pfam" id="PF04043">
    <property type="entry name" value="PMEI"/>
    <property type="match status" value="1"/>
</dbReference>